<proteinExistence type="predicted"/>
<dbReference type="AlphaFoldDB" id="A0A175R6R7"/>
<dbReference type="EMBL" id="LDPZ01000026">
    <property type="protein sequence ID" value="KTQ95017.1"/>
    <property type="molecule type" value="Genomic_DNA"/>
</dbReference>
<comment type="caution">
    <text evidence="1">The sequence shown here is derived from an EMBL/GenBank/DDBJ whole genome shotgun (WGS) entry which is preliminary data.</text>
</comment>
<evidence type="ECO:0000313" key="2">
    <source>
        <dbReference type="Proteomes" id="UP000078272"/>
    </source>
</evidence>
<evidence type="ECO:0000313" key="1">
    <source>
        <dbReference type="EMBL" id="KTQ95017.1"/>
    </source>
</evidence>
<protein>
    <submittedName>
        <fullName evidence="1">Uncharacterized protein</fullName>
    </submittedName>
</protein>
<gene>
    <name evidence="1" type="ORF">NS226_13885</name>
</gene>
<reference evidence="1 2" key="1">
    <citation type="journal article" date="2016" name="Front. Microbiol.">
        <title>Genomic Resource of Rice Seed Associated Bacteria.</title>
        <authorList>
            <person name="Midha S."/>
            <person name="Bansal K."/>
            <person name="Sharma S."/>
            <person name="Kumar N."/>
            <person name="Patil P.P."/>
            <person name="Chaudhry V."/>
            <person name="Patil P.B."/>
        </authorList>
    </citation>
    <scope>NUCLEOTIDE SEQUENCE [LARGE SCALE GENOMIC DNA]</scope>
    <source>
        <strain evidence="1 2">NS226</strain>
    </source>
</reference>
<dbReference type="OrthoDB" id="7874217at2"/>
<name>A0A175R6R7_9HYPH</name>
<dbReference type="Proteomes" id="UP000078272">
    <property type="component" value="Unassembled WGS sequence"/>
</dbReference>
<accession>A0A175R6R7</accession>
<dbReference type="PATRIC" id="fig|401562.3.peg.2376"/>
<sequence>MVSEVDWCARALALREVEMALLKGEMVTEARFGSDMTRFADTANLADVRKAIAEADRNCSISRGGTPTRTRYAMAATARPY</sequence>
<organism evidence="1 2">
    <name type="scientific">Aureimonas ureilytica</name>
    <dbReference type="NCBI Taxonomy" id="401562"/>
    <lineage>
        <taxon>Bacteria</taxon>
        <taxon>Pseudomonadati</taxon>
        <taxon>Pseudomonadota</taxon>
        <taxon>Alphaproteobacteria</taxon>
        <taxon>Hyphomicrobiales</taxon>
        <taxon>Aurantimonadaceae</taxon>
        <taxon>Aureimonas</taxon>
    </lineage>
</organism>
<dbReference type="RefSeq" id="WP_058635491.1">
    <property type="nucleotide sequence ID" value="NZ_LDPZ01000026.1"/>
</dbReference>